<evidence type="ECO:0000313" key="1">
    <source>
        <dbReference type="EMBL" id="PLU05653.1"/>
    </source>
</evidence>
<dbReference type="EMBL" id="CABFNB010000161">
    <property type="protein sequence ID" value="VTZ65602.1"/>
    <property type="molecule type" value="Genomic_DNA"/>
</dbReference>
<dbReference type="EMBL" id="NBUC01000059">
    <property type="protein sequence ID" value="PLU05653.1"/>
    <property type="molecule type" value="Genomic_DNA"/>
</dbReference>
<evidence type="ECO:0000313" key="2">
    <source>
        <dbReference type="EMBL" id="VTZ65602.1"/>
    </source>
</evidence>
<dbReference type="GeneID" id="61609921"/>
<sequence>MSKPLGSLRGLIDTIYDISTAVRASREYSRLSMRSDGRGAHAGAASEFLPS</sequence>
<reference evidence="1" key="1">
    <citation type="submission" date="2017-04" db="EMBL/GenBank/DDBJ databases">
        <authorList>
            <person name="Porter S."/>
            <person name="Friesen M.L."/>
            <person name="Faber-Hammond J."/>
        </authorList>
    </citation>
    <scope>NUCLEOTIDE SEQUENCE</scope>
    <source>
        <strain evidence="1">Str16</strain>
    </source>
</reference>
<keyword evidence="3" id="KW-1185">Reference proteome</keyword>
<dbReference type="RefSeq" id="WP_011974847.1">
    <property type="nucleotide sequence ID" value="NZ_ATYC01000022.1"/>
</dbReference>
<organism evidence="2">
    <name type="scientific">Sinorhizobium medicae</name>
    <dbReference type="NCBI Taxonomy" id="110321"/>
    <lineage>
        <taxon>Bacteria</taxon>
        <taxon>Pseudomonadati</taxon>
        <taxon>Pseudomonadota</taxon>
        <taxon>Alphaproteobacteria</taxon>
        <taxon>Hyphomicrobiales</taxon>
        <taxon>Rhizobiaceae</taxon>
        <taxon>Sinorhizobium/Ensifer group</taxon>
        <taxon>Sinorhizobium</taxon>
    </lineage>
</organism>
<dbReference type="Proteomes" id="UP001190825">
    <property type="component" value="Unassembled WGS sequence"/>
</dbReference>
<evidence type="ECO:0000313" key="3">
    <source>
        <dbReference type="Proteomes" id="UP001190825"/>
    </source>
</evidence>
<reference evidence="1 3" key="2">
    <citation type="journal article" date="2018" name="FEMS Microbiol. Ecol.">
        <title>Co-invading symbiotic mutualists of Medicago polymorpha retain high ancestral diversity and contain diverse accessory genomes.</title>
        <authorList>
            <person name="Porter S.S."/>
            <person name="Faber-Hammond J.J."/>
            <person name="Friesen M.L."/>
        </authorList>
    </citation>
    <scope>NUCLEOTIDE SEQUENCE [LARGE SCALE GENOMIC DNA]</scope>
    <source>
        <strain evidence="1 3">Str16</strain>
    </source>
</reference>
<name>A0A508X6X4_9HYPH</name>
<dbReference type="Proteomes" id="UP000507954">
    <property type="component" value="Unassembled WGS sequence"/>
</dbReference>
<reference evidence="2" key="3">
    <citation type="submission" date="2019-06" db="EMBL/GenBank/DDBJ databases">
        <authorList>
            <person name="Le Quere A."/>
            <person name="Colella S."/>
        </authorList>
    </citation>
    <scope>NUCLEOTIDE SEQUENCE</scope>
    <source>
        <strain evidence="2">EmedicaeMD41</strain>
    </source>
</reference>
<gene>
    <name evidence="1" type="ORF">BMJ33_08385</name>
    <name evidence="2" type="ORF">EMEDMD4_90094</name>
</gene>
<dbReference type="AlphaFoldDB" id="A0A508X6X4"/>
<accession>A0A508X6X4</accession>
<protein>
    <submittedName>
        <fullName evidence="2">Uncharacterized protein</fullName>
    </submittedName>
</protein>
<proteinExistence type="predicted"/>